<gene>
    <name evidence="1" type="ORF">LCL61_21525</name>
</gene>
<keyword evidence="2" id="KW-1185">Reference proteome</keyword>
<sequence length="174" mass="18558">MQVLVVFESMFGNTEIIARAIGKGLAASCEVDVVNVDDAPVQWDGLGLLVVGGPTHAHGMTRPGTRKSARQEVEGGVRSATGVREWLSALPPASRRVPVAVFDTRLRRARWLTGSAAVGARKLLLKRHGVPLLPPESFFVDVGKNATILCDGEQERAEAWGARLAARLLETAAG</sequence>
<accession>A0ACD5BFH0</accession>
<organism evidence="1 2">
    <name type="scientific">Amycolatopsis coloradensis</name>
    <dbReference type="NCBI Taxonomy" id="76021"/>
    <lineage>
        <taxon>Bacteria</taxon>
        <taxon>Bacillati</taxon>
        <taxon>Actinomycetota</taxon>
        <taxon>Actinomycetes</taxon>
        <taxon>Pseudonocardiales</taxon>
        <taxon>Pseudonocardiaceae</taxon>
        <taxon>Amycolatopsis</taxon>
    </lineage>
</organism>
<evidence type="ECO:0000313" key="1">
    <source>
        <dbReference type="EMBL" id="WYW18126.1"/>
    </source>
</evidence>
<dbReference type="Proteomes" id="UP001456344">
    <property type="component" value="Chromosome"/>
</dbReference>
<name>A0ACD5BFH0_9PSEU</name>
<proteinExistence type="predicted"/>
<dbReference type="EMBL" id="CP150484">
    <property type="protein sequence ID" value="WYW18126.1"/>
    <property type="molecule type" value="Genomic_DNA"/>
</dbReference>
<protein>
    <submittedName>
        <fullName evidence="1">Flavodoxin</fullName>
    </submittedName>
</protein>
<evidence type="ECO:0000313" key="2">
    <source>
        <dbReference type="Proteomes" id="UP001456344"/>
    </source>
</evidence>
<reference evidence="1" key="1">
    <citation type="submission" date="2023-10" db="EMBL/GenBank/DDBJ databases">
        <title>Whole genome sequencing of actinobacterial strain Amycolatopsis sp. (BCA-696) identifies the underlying plant growth-promoting genes.</title>
        <authorList>
            <person name="Gandham P."/>
            <person name="Vadla N."/>
            <person name="Saji A."/>
            <person name="Srinivas V."/>
            <person name="Ruperao P."/>
            <person name="Selvanayagam S."/>
            <person name="Saxena R.K."/>
            <person name="Rathore A."/>
            <person name="Gopalakrishnan S."/>
            <person name="Thakur V."/>
        </authorList>
    </citation>
    <scope>NUCLEOTIDE SEQUENCE</scope>
    <source>
        <strain evidence="1">BCA-696</strain>
    </source>
</reference>